<keyword evidence="1" id="KW-1133">Transmembrane helix</keyword>
<sequence>MTVTVANSESCYTTTCKMDVEVFYTNWPPTICSINGTGSHTSLHEDTDSETLLHELQVCDYNYDRPSDLLEVGKVNGIEDNATCWIEHVYDQWGDNDMELFTLREDNSSYTNKWDCMLYKKECIVPGSPYTPPCGYKRENYTCPKHTGCMTHNVTQSYNVSIICRDGYGESDNRNFTFYVNSNQAPTYLNLPNEVFVDMNTASEHDIIFSILYRDAEKENLTYEYSFIKEDDLSPVDYFKADSSGNYFDSLGTITFTQFLKYEPKNSTYLIHICGHERRNEICEYLTVHLHGGCYQTPNCTDQNIPELWDTHGIDGNYSLFQMIIPQPAYHFPYFRRTWSKLMWTLDNGGFAEAEINSDTGERKAIIYKHYELLILVIYTQLILVHYGLLIIVHYGLLILVHYVLLILVHYGLLILVHYGLLILVHYCLLILVHYGLLIIVHYGLLIFVHYGLLILVHYGLLILVHYSLLIIVHYGLLIFVHYGLLILVHYGLLILVHYCLLILVHYGLLIIVHYGLLIFVHYGLLILVHYGLLILVHYGLLIIVHYGLLIFVHYGLLILVHYCLLILVHYGLLIIVHYGIPINVNYGLLIRIYCGLLIHVHYCLLIHVHYGLLILKYYGLLIRVQYCLLILVYYDLPILVYYNLLILEQYGLLILVYYDLPILVYYNLLILEQYCLLILAYYDLPILVHYGLPILVHCGLLILIHCCLLILVQCGSYSSLYIMAF</sequence>
<evidence type="ECO:0000256" key="1">
    <source>
        <dbReference type="SAM" id="Phobius"/>
    </source>
</evidence>
<proteinExistence type="predicted"/>
<feature type="transmembrane region" description="Helical" evidence="1">
    <location>
        <begin position="523"/>
        <end position="545"/>
    </location>
</feature>
<keyword evidence="1" id="KW-0472">Membrane</keyword>
<dbReference type="Proteomes" id="UP001164746">
    <property type="component" value="Chromosome 14"/>
</dbReference>
<gene>
    <name evidence="2" type="ORF">MAR_011315</name>
</gene>
<dbReference type="EMBL" id="CP111025">
    <property type="protein sequence ID" value="WAR25611.1"/>
    <property type="molecule type" value="Genomic_DNA"/>
</dbReference>
<feature type="transmembrane region" description="Helical" evidence="1">
    <location>
        <begin position="587"/>
        <end position="606"/>
    </location>
</feature>
<accession>A0ABY7FY04</accession>
<feature type="transmembrane region" description="Helical" evidence="1">
    <location>
        <begin position="373"/>
        <end position="397"/>
    </location>
</feature>
<feature type="transmembrane region" description="Helical" evidence="1">
    <location>
        <begin position="695"/>
        <end position="713"/>
    </location>
</feature>
<keyword evidence="3" id="KW-1185">Reference proteome</keyword>
<feature type="transmembrane region" description="Helical" evidence="1">
    <location>
        <begin position="664"/>
        <end position="683"/>
    </location>
</feature>
<feature type="transmembrane region" description="Helical" evidence="1">
    <location>
        <begin position="459"/>
        <end position="481"/>
    </location>
</feature>
<feature type="transmembrane region" description="Helical" evidence="1">
    <location>
        <begin position="403"/>
        <end position="425"/>
    </location>
</feature>
<protein>
    <submittedName>
        <fullName evidence="2">Uncharacterized protein</fullName>
    </submittedName>
</protein>
<reference evidence="2" key="1">
    <citation type="submission" date="2022-11" db="EMBL/GenBank/DDBJ databases">
        <title>Centuries of genome instability and evolution in soft-shell clam transmissible cancer (bioRxiv).</title>
        <authorList>
            <person name="Hart S.F.M."/>
            <person name="Yonemitsu M.A."/>
            <person name="Giersch R.M."/>
            <person name="Beal B.F."/>
            <person name="Arriagada G."/>
            <person name="Davis B.W."/>
            <person name="Ostrander E.A."/>
            <person name="Goff S.P."/>
            <person name="Metzger M.J."/>
        </authorList>
    </citation>
    <scope>NUCLEOTIDE SEQUENCE</scope>
    <source>
        <strain evidence="2">MELC-2E11</strain>
        <tissue evidence="2">Siphon/mantle</tissue>
    </source>
</reference>
<name>A0ABY7FY04_MYAAR</name>
<feature type="transmembrane region" description="Helical" evidence="1">
    <location>
        <begin position="557"/>
        <end position="581"/>
    </location>
</feature>
<evidence type="ECO:0000313" key="2">
    <source>
        <dbReference type="EMBL" id="WAR25611.1"/>
    </source>
</evidence>
<feature type="transmembrane region" description="Helical" evidence="1">
    <location>
        <begin position="432"/>
        <end position="453"/>
    </location>
</feature>
<evidence type="ECO:0000313" key="3">
    <source>
        <dbReference type="Proteomes" id="UP001164746"/>
    </source>
</evidence>
<organism evidence="2 3">
    <name type="scientific">Mya arenaria</name>
    <name type="common">Soft-shell clam</name>
    <dbReference type="NCBI Taxonomy" id="6604"/>
    <lineage>
        <taxon>Eukaryota</taxon>
        <taxon>Metazoa</taxon>
        <taxon>Spiralia</taxon>
        <taxon>Lophotrochozoa</taxon>
        <taxon>Mollusca</taxon>
        <taxon>Bivalvia</taxon>
        <taxon>Autobranchia</taxon>
        <taxon>Heteroconchia</taxon>
        <taxon>Euheterodonta</taxon>
        <taxon>Imparidentia</taxon>
        <taxon>Neoheterodontei</taxon>
        <taxon>Myida</taxon>
        <taxon>Myoidea</taxon>
        <taxon>Myidae</taxon>
        <taxon>Mya</taxon>
    </lineage>
</organism>
<keyword evidence="1" id="KW-0812">Transmembrane</keyword>
<feature type="transmembrane region" description="Helical" evidence="1">
    <location>
        <begin position="493"/>
        <end position="517"/>
    </location>
</feature>